<dbReference type="EMBL" id="BBMS01000003">
    <property type="protein sequence ID" value="GAL24270.1"/>
    <property type="molecule type" value="Genomic_DNA"/>
</dbReference>
<evidence type="ECO:0000313" key="2">
    <source>
        <dbReference type="EMBL" id="GAL24270.1"/>
    </source>
</evidence>
<evidence type="ECO:0000313" key="3">
    <source>
        <dbReference type="Proteomes" id="UP000029223"/>
    </source>
</evidence>
<sequence>MSGYSAHADQQDLLKFVKGCSSRLKQIHLIHGDASSKAKLMDLLRQDAPSVSVIY</sequence>
<gene>
    <name evidence="2" type="ORF">JCM19239_3973</name>
</gene>
<dbReference type="Gene3D" id="3.60.15.10">
    <property type="entry name" value="Ribonuclease Z/Hydroxyacylglutathione hydrolase-like"/>
    <property type="match status" value="1"/>
</dbReference>
<evidence type="ECO:0000259" key="1">
    <source>
        <dbReference type="Pfam" id="PF07521"/>
    </source>
</evidence>
<dbReference type="Proteomes" id="UP000029223">
    <property type="component" value="Unassembled WGS sequence"/>
</dbReference>
<reference evidence="3" key="1">
    <citation type="submission" date="2014-09" db="EMBL/GenBank/DDBJ databases">
        <title>Vibrio variabilis JCM 19239. (C206) whole genome shotgun sequence.</title>
        <authorList>
            <person name="Sawabe T."/>
            <person name="Meirelles P."/>
            <person name="Nakanishi M."/>
            <person name="Sayaka M."/>
            <person name="Hattori M."/>
            <person name="Ohkuma M."/>
        </authorList>
    </citation>
    <scope>NUCLEOTIDE SEQUENCE [LARGE SCALE GENOMIC DNA]</scope>
    <source>
        <strain evidence="3">JCM 19239</strain>
    </source>
</reference>
<dbReference type="InterPro" id="IPR011108">
    <property type="entry name" value="RMMBL"/>
</dbReference>
<dbReference type="InterPro" id="IPR036866">
    <property type="entry name" value="RibonucZ/Hydroxyglut_hydro"/>
</dbReference>
<dbReference type="Pfam" id="PF07521">
    <property type="entry name" value="RMMBL"/>
    <property type="match status" value="1"/>
</dbReference>
<protein>
    <recommendedName>
        <fullName evidence="1">Zn-dependent metallo-hydrolase RNA specificity domain-containing protein</fullName>
    </recommendedName>
</protein>
<organism evidence="2 3">
    <name type="scientific">Vibrio variabilis</name>
    <dbReference type="NCBI Taxonomy" id="990271"/>
    <lineage>
        <taxon>Bacteria</taxon>
        <taxon>Pseudomonadati</taxon>
        <taxon>Pseudomonadota</taxon>
        <taxon>Gammaproteobacteria</taxon>
        <taxon>Vibrionales</taxon>
        <taxon>Vibrionaceae</taxon>
        <taxon>Vibrio</taxon>
    </lineage>
</organism>
<name>A0ABQ0J666_9VIBR</name>
<comment type="caution">
    <text evidence="2">The sequence shown here is derived from an EMBL/GenBank/DDBJ whole genome shotgun (WGS) entry which is preliminary data.</text>
</comment>
<dbReference type="SUPFAM" id="SSF56281">
    <property type="entry name" value="Metallo-hydrolase/oxidoreductase"/>
    <property type="match status" value="1"/>
</dbReference>
<feature type="domain" description="Zn-dependent metallo-hydrolase RNA specificity" evidence="1">
    <location>
        <begin position="1"/>
        <end position="48"/>
    </location>
</feature>
<keyword evidence="3" id="KW-1185">Reference proteome</keyword>
<proteinExistence type="predicted"/>
<accession>A0ABQ0J666</accession>